<keyword evidence="7 10" id="KW-1133">Transmembrane helix</keyword>
<evidence type="ECO:0000256" key="8">
    <source>
        <dbReference type="ARBA" id="ARBA00023136"/>
    </source>
</evidence>
<reference evidence="11 12" key="1">
    <citation type="journal article" date="2016" name="Environ. Microbiol.">
        <title>Effector profiles distinguish formae speciales of Fusarium oxysporum.</title>
        <authorList>
            <person name="van Dam P."/>
            <person name="Fokkens L."/>
            <person name="Schmidt S.M."/>
            <person name="Linmans J.H."/>
            <person name="Kistler H.C."/>
            <person name="Ma L.J."/>
            <person name="Rep M."/>
        </authorList>
    </citation>
    <scope>NUCLEOTIDE SEQUENCE [LARGE SCALE GENOMIC DNA]</scope>
    <source>
        <strain evidence="11 12">Forc016</strain>
    </source>
</reference>
<evidence type="ECO:0000256" key="9">
    <source>
        <dbReference type="SAM" id="MobiDB-lite"/>
    </source>
</evidence>
<gene>
    <name evidence="11" type="ORF">AU210_010808</name>
</gene>
<keyword evidence="8 10" id="KW-0472">Membrane</keyword>
<feature type="region of interest" description="Disordered" evidence="9">
    <location>
        <begin position="1"/>
        <end position="38"/>
    </location>
</feature>
<keyword evidence="5" id="KW-0256">Endoplasmic reticulum</keyword>
<comment type="caution">
    <text evidence="11">The sequence shown here is derived from an EMBL/GenBank/DDBJ whole genome shotgun (WGS) entry which is preliminary data.</text>
</comment>
<dbReference type="InterPro" id="IPR051307">
    <property type="entry name" value="OST4"/>
</dbReference>
<sequence length="136" mass="15048">MKQKSYSHLETHSVAHSGDSESGNLSTAGRAKNPSKNTYSLASIPQHCHRSLRALTQFWFLFKRLPSEINSRSPSLRSFPSISFITANMISDGDLYRLAIFFGTTAMILIVLYHFLEVNAAKDPIEAGKEGASKSL</sequence>
<dbReference type="InterPro" id="IPR018943">
    <property type="entry name" value="Oligosaccaryltransferase"/>
</dbReference>
<name>A0A2H3GTR2_FUSOX</name>
<feature type="transmembrane region" description="Helical" evidence="10">
    <location>
        <begin position="95"/>
        <end position="116"/>
    </location>
</feature>
<dbReference type="PANTHER" id="PTHR48164:SF1">
    <property type="entry name" value="DOLICHYL-DIPHOSPHOOLIGOSACCHARIDE--PROTEIN GLYCOSYLTRANSFERASE SUBUNIT 4"/>
    <property type="match status" value="1"/>
</dbReference>
<evidence type="ECO:0000313" key="12">
    <source>
        <dbReference type="Proteomes" id="UP000219602"/>
    </source>
</evidence>
<keyword evidence="6" id="KW-0735">Signal-anchor</keyword>
<evidence type="ECO:0000256" key="5">
    <source>
        <dbReference type="ARBA" id="ARBA00022824"/>
    </source>
</evidence>
<dbReference type="SUPFAM" id="SSF103464">
    <property type="entry name" value="Oligosaccharyltransferase subunit ost4p"/>
    <property type="match status" value="1"/>
</dbReference>
<evidence type="ECO:0000256" key="1">
    <source>
        <dbReference type="ARBA" id="ARBA00004643"/>
    </source>
</evidence>
<evidence type="ECO:0000256" key="2">
    <source>
        <dbReference type="ARBA" id="ARBA00007685"/>
    </source>
</evidence>
<dbReference type="PANTHER" id="PTHR48164">
    <property type="entry name" value="DOLICHYL-DIPHOSPHOOLIGOSACCHARIDE--PROTEIN GLYCOSYLTRANSFERASE SUBUNIT 4"/>
    <property type="match status" value="1"/>
</dbReference>
<proteinExistence type="inferred from homology"/>
<comment type="similarity">
    <text evidence="2">Belongs to the OST4 family.</text>
</comment>
<dbReference type="AlphaFoldDB" id="A0A2H3GTR2"/>
<dbReference type="Proteomes" id="UP000219602">
    <property type="component" value="Chromosome 9"/>
</dbReference>
<organism evidence="11 12">
    <name type="scientific">Fusarium oxysporum f. sp. radicis-cucumerinum</name>
    <dbReference type="NCBI Taxonomy" id="327505"/>
    <lineage>
        <taxon>Eukaryota</taxon>
        <taxon>Fungi</taxon>
        <taxon>Dikarya</taxon>
        <taxon>Ascomycota</taxon>
        <taxon>Pezizomycotina</taxon>
        <taxon>Sordariomycetes</taxon>
        <taxon>Hypocreomycetidae</taxon>
        <taxon>Hypocreales</taxon>
        <taxon>Nectriaceae</taxon>
        <taxon>Fusarium</taxon>
        <taxon>Fusarium oxysporum species complex</taxon>
    </lineage>
</organism>
<dbReference type="GO" id="GO:0008250">
    <property type="term" value="C:oligosaccharyltransferase complex"/>
    <property type="evidence" value="ECO:0007669"/>
    <property type="project" value="TreeGrafter"/>
</dbReference>
<dbReference type="Pfam" id="PF10215">
    <property type="entry name" value="Ost4"/>
    <property type="match status" value="1"/>
</dbReference>
<evidence type="ECO:0000256" key="3">
    <source>
        <dbReference type="ARBA" id="ARBA00017662"/>
    </source>
</evidence>
<dbReference type="GO" id="GO:0018279">
    <property type="term" value="P:protein N-linked glycosylation via asparagine"/>
    <property type="evidence" value="ECO:0007669"/>
    <property type="project" value="TreeGrafter"/>
</dbReference>
<reference evidence="11 12" key="2">
    <citation type="journal article" date="2017" name="Sci. Rep.">
        <title>A mobile pathogenicity chromosome in Fusarium oxysporum for infection of multiple cucurbit species.</title>
        <authorList>
            <person name="van Dam P."/>
            <person name="Fokkens L."/>
            <person name="Ayukawa Y."/>
            <person name="van der Gragt M."/>
            <person name="Ter Horst A."/>
            <person name="Brankovics B."/>
            <person name="Houterman P.M."/>
            <person name="Arie T."/>
            <person name="Rep M."/>
        </authorList>
    </citation>
    <scope>NUCLEOTIDE SEQUENCE [LARGE SCALE GENOMIC DNA]</scope>
    <source>
        <strain evidence="11 12">Forc016</strain>
    </source>
</reference>
<evidence type="ECO:0000256" key="7">
    <source>
        <dbReference type="ARBA" id="ARBA00022989"/>
    </source>
</evidence>
<evidence type="ECO:0000256" key="10">
    <source>
        <dbReference type="SAM" id="Phobius"/>
    </source>
</evidence>
<keyword evidence="4 10" id="KW-0812">Transmembrane</keyword>
<evidence type="ECO:0000313" key="11">
    <source>
        <dbReference type="EMBL" id="PCD31148.1"/>
    </source>
</evidence>
<accession>A0A2H3GTR2</accession>
<comment type="subcellular location">
    <subcellularLocation>
        <location evidence="1">Endoplasmic reticulum membrane</location>
        <topology evidence="1">Single-pass type III membrane protein</topology>
    </subcellularLocation>
</comment>
<dbReference type="EMBL" id="MABQ02000007">
    <property type="protein sequence ID" value="PCD31148.1"/>
    <property type="molecule type" value="Genomic_DNA"/>
</dbReference>
<evidence type="ECO:0000256" key="4">
    <source>
        <dbReference type="ARBA" id="ARBA00022692"/>
    </source>
</evidence>
<dbReference type="InterPro" id="IPR036330">
    <property type="entry name" value="Ost4p_sf"/>
</dbReference>
<evidence type="ECO:0000256" key="6">
    <source>
        <dbReference type="ARBA" id="ARBA00022968"/>
    </source>
</evidence>
<protein>
    <recommendedName>
        <fullName evidence="3">Dolichyl-diphosphooligosaccharide--protein glycosyltransferase subunit 4</fullName>
    </recommendedName>
</protein>